<name>A1WRE4_VEREI</name>
<evidence type="ECO:0000313" key="2">
    <source>
        <dbReference type="Proteomes" id="UP000000374"/>
    </source>
</evidence>
<protein>
    <submittedName>
        <fullName evidence="1">Uncharacterized protein</fullName>
    </submittedName>
</protein>
<reference evidence="2" key="1">
    <citation type="submission" date="2006-12" db="EMBL/GenBank/DDBJ databases">
        <title>Complete sequence of chromosome 1 of Verminephrobacter eiseniae EF01-2.</title>
        <authorList>
            <person name="Copeland A."/>
            <person name="Lucas S."/>
            <person name="Lapidus A."/>
            <person name="Barry K."/>
            <person name="Detter J.C."/>
            <person name="Glavina del Rio T."/>
            <person name="Dalin E."/>
            <person name="Tice H."/>
            <person name="Pitluck S."/>
            <person name="Chertkov O."/>
            <person name="Brettin T."/>
            <person name="Bruce D."/>
            <person name="Han C."/>
            <person name="Tapia R."/>
            <person name="Gilna P."/>
            <person name="Schmutz J."/>
            <person name="Larimer F."/>
            <person name="Land M."/>
            <person name="Hauser L."/>
            <person name="Kyrpides N."/>
            <person name="Kim E."/>
            <person name="Stahl D."/>
            <person name="Richardson P."/>
        </authorList>
    </citation>
    <scope>NUCLEOTIDE SEQUENCE [LARGE SCALE GENOMIC DNA]</scope>
    <source>
        <strain evidence="2">EF01-2</strain>
    </source>
</reference>
<keyword evidence="2" id="KW-1185">Reference proteome</keyword>
<evidence type="ECO:0000313" key="1">
    <source>
        <dbReference type="EMBL" id="ABM60201.1"/>
    </source>
</evidence>
<organism evidence="1 2">
    <name type="scientific">Verminephrobacter eiseniae (strain EF01-2)</name>
    <dbReference type="NCBI Taxonomy" id="391735"/>
    <lineage>
        <taxon>Bacteria</taxon>
        <taxon>Pseudomonadati</taxon>
        <taxon>Pseudomonadota</taxon>
        <taxon>Betaproteobacteria</taxon>
        <taxon>Burkholderiales</taxon>
        <taxon>Comamonadaceae</taxon>
        <taxon>Verminephrobacter</taxon>
    </lineage>
</organism>
<dbReference type="HOGENOM" id="CLU_2132458_0_0_4"/>
<proteinExistence type="predicted"/>
<dbReference type="EMBL" id="CP000542">
    <property type="protein sequence ID" value="ABM60201.1"/>
    <property type="molecule type" value="Genomic_DNA"/>
</dbReference>
<dbReference type="KEGG" id="vei:Veis_4501"/>
<gene>
    <name evidence="1" type="ordered locus">Veis_4501</name>
</gene>
<sequence length="113" mass="12372">MLDPIKKTLDHIALLVQMSIMTSLHHTIAPGWNDRRRTVPNSAGKSRHGEPVRMIHNTVSKNSRLAWAVAPGSLGLPGNDGDNFSHCSSHGSFLTSCILGSYSFKEPNMDIVH</sequence>
<dbReference type="AlphaFoldDB" id="A1WRE4"/>
<accession>A1WRE4</accession>
<dbReference type="Proteomes" id="UP000000374">
    <property type="component" value="Chromosome"/>
</dbReference>